<dbReference type="Proteomes" id="UP000031366">
    <property type="component" value="Unassembled WGS sequence"/>
</dbReference>
<dbReference type="Pfam" id="PF00881">
    <property type="entry name" value="Nitroreductase"/>
    <property type="match status" value="2"/>
</dbReference>
<evidence type="ECO:0000256" key="5">
    <source>
        <dbReference type="ARBA" id="ARBA00023002"/>
    </source>
</evidence>
<organism evidence="7 8">
    <name type="scientific">Clostridium argentinense CDC 2741</name>
    <dbReference type="NCBI Taxonomy" id="1418104"/>
    <lineage>
        <taxon>Bacteria</taxon>
        <taxon>Bacillati</taxon>
        <taxon>Bacillota</taxon>
        <taxon>Clostridia</taxon>
        <taxon>Eubacteriales</taxon>
        <taxon>Clostridiaceae</taxon>
        <taxon>Clostridium</taxon>
    </lineage>
</organism>
<evidence type="ECO:0000256" key="2">
    <source>
        <dbReference type="ARBA" id="ARBA00007118"/>
    </source>
</evidence>
<dbReference type="RefSeq" id="WP_039633774.1">
    <property type="nucleotide sequence ID" value="NZ_AYSO01000017.1"/>
</dbReference>
<dbReference type="InterPro" id="IPR000415">
    <property type="entry name" value="Nitroreductase-like"/>
</dbReference>
<evidence type="ECO:0000256" key="3">
    <source>
        <dbReference type="ARBA" id="ARBA00022630"/>
    </source>
</evidence>
<dbReference type="STRING" id="29341.RSJ17_16185"/>
<dbReference type="EMBL" id="AYSO01000017">
    <property type="protein sequence ID" value="KIE46275.1"/>
    <property type="molecule type" value="Genomic_DNA"/>
</dbReference>
<protein>
    <submittedName>
        <fullName evidence="7">Nitroreductase family protein</fullName>
    </submittedName>
</protein>
<dbReference type="SUPFAM" id="SSF55469">
    <property type="entry name" value="FMN-dependent nitroreductase-like"/>
    <property type="match status" value="1"/>
</dbReference>
<comment type="cofactor">
    <cofactor evidence="1">
        <name>FMN</name>
        <dbReference type="ChEBI" id="CHEBI:58210"/>
    </cofactor>
</comment>
<evidence type="ECO:0000256" key="4">
    <source>
        <dbReference type="ARBA" id="ARBA00022643"/>
    </source>
</evidence>
<evidence type="ECO:0000256" key="1">
    <source>
        <dbReference type="ARBA" id="ARBA00001917"/>
    </source>
</evidence>
<dbReference type="PANTHER" id="PTHR43673:SF2">
    <property type="entry name" value="NITROREDUCTASE"/>
    <property type="match status" value="1"/>
</dbReference>
<keyword evidence="3" id="KW-0285">Flavoprotein</keyword>
<dbReference type="CDD" id="cd20609">
    <property type="entry name" value="nitroreductase"/>
    <property type="match status" value="1"/>
</dbReference>
<comment type="caution">
    <text evidence="7">The sequence shown here is derived from an EMBL/GenBank/DDBJ whole genome shotgun (WGS) entry which is preliminary data.</text>
</comment>
<gene>
    <name evidence="7" type="ORF">U732_1865</name>
</gene>
<proteinExistence type="inferred from homology"/>
<keyword evidence="8" id="KW-1185">Reference proteome</keyword>
<feature type="domain" description="Nitroreductase" evidence="6">
    <location>
        <begin position="7"/>
        <end position="63"/>
    </location>
</feature>
<sequence>MEYFEVIKKRHSVRSYKSNEIEQEKLDMILEAARLAPTAVNWQAFKIIVISTKGREEELKKIYKTDWFVEAPLILGVCSIPEKCWSRRDGKSYSDVDAAIVMDHIILAATDLELGTCWIGAFNSKAARDILELDPSWEPIAFTPIGYAKETTFKKVRKSIEDIVVYK</sequence>
<evidence type="ECO:0000259" key="6">
    <source>
        <dbReference type="Pfam" id="PF00881"/>
    </source>
</evidence>
<keyword evidence="5" id="KW-0560">Oxidoreductase</keyword>
<comment type="similarity">
    <text evidence="2">Belongs to the nitroreductase family.</text>
</comment>
<keyword evidence="4" id="KW-0288">FMN</keyword>
<dbReference type="InterPro" id="IPR029479">
    <property type="entry name" value="Nitroreductase"/>
</dbReference>
<evidence type="ECO:0000313" key="7">
    <source>
        <dbReference type="EMBL" id="KIE46275.1"/>
    </source>
</evidence>
<dbReference type="AlphaFoldDB" id="A0A0C1UFU2"/>
<dbReference type="PANTHER" id="PTHR43673">
    <property type="entry name" value="NAD(P)H NITROREDUCTASE YDGI-RELATED"/>
    <property type="match status" value="1"/>
</dbReference>
<accession>A0A0C1UFU2</accession>
<dbReference type="GO" id="GO:0016491">
    <property type="term" value="F:oxidoreductase activity"/>
    <property type="evidence" value="ECO:0007669"/>
    <property type="project" value="UniProtKB-KW"/>
</dbReference>
<feature type="domain" description="Nitroreductase" evidence="6">
    <location>
        <begin position="88"/>
        <end position="147"/>
    </location>
</feature>
<reference evidence="7 8" key="1">
    <citation type="journal article" date="2015" name="Infect. Genet. Evol.">
        <title>Genomic sequences of six botulinum neurotoxin-producing strains representing three clostridial species illustrate the mobility and diversity of botulinum neurotoxin genes.</title>
        <authorList>
            <person name="Smith T.J."/>
            <person name="Hill K.K."/>
            <person name="Xie G."/>
            <person name="Foley B.T."/>
            <person name="Williamson C.H."/>
            <person name="Foster J.T."/>
            <person name="Johnson S.L."/>
            <person name="Chertkov O."/>
            <person name="Teshima H."/>
            <person name="Gibbons H.S."/>
            <person name="Johnsky L.A."/>
            <person name="Karavis M.A."/>
            <person name="Smith L.A."/>
        </authorList>
    </citation>
    <scope>NUCLEOTIDE SEQUENCE [LARGE SCALE GENOMIC DNA]</scope>
    <source>
        <strain evidence="7 8">CDC 2741</strain>
    </source>
</reference>
<dbReference type="Gene3D" id="3.40.109.10">
    <property type="entry name" value="NADH Oxidase"/>
    <property type="match status" value="1"/>
</dbReference>
<dbReference type="OrthoDB" id="9812105at2"/>
<name>A0A0C1UFU2_9CLOT</name>
<evidence type="ECO:0000313" key="8">
    <source>
        <dbReference type="Proteomes" id="UP000031366"/>
    </source>
</evidence>